<evidence type="ECO:0000313" key="2">
    <source>
        <dbReference type="Proteomes" id="UP001139559"/>
    </source>
</evidence>
<organism evidence="1 2">
    <name type="scientific">Vibrio amylolyticus</name>
    <dbReference type="NCBI Taxonomy" id="2847292"/>
    <lineage>
        <taxon>Bacteria</taxon>
        <taxon>Pseudomonadati</taxon>
        <taxon>Pseudomonadota</taxon>
        <taxon>Gammaproteobacteria</taxon>
        <taxon>Vibrionales</taxon>
        <taxon>Vibrionaceae</taxon>
        <taxon>Vibrio</taxon>
    </lineage>
</organism>
<reference evidence="1" key="1">
    <citation type="submission" date="2021-11" db="EMBL/GenBank/DDBJ databases">
        <title>Vibrio ZSDE26 sp. nov. and Vibrio ZSDZ34 sp. nov., isolated from coastal seawater in Qingdao.</title>
        <authorList>
            <person name="Zhang P."/>
        </authorList>
    </citation>
    <scope>NUCLEOTIDE SEQUENCE</scope>
    <source>
        <strain evidence="1">ZSDE26</strain>
    </source>
</reference>
<dbReference type="Proteomes" id="UP001139559">
    <property type="component" value="Unassembled WGS sequence"/>
</dbReference>
<dbReference type="AlphaFoldDB" id="A0A9X1XL23"/>
<name>A0A9X1XL23_9VIBR</name>
<gene>
    <name evidence="1" type="ORF">KP803_11370</name>
</gene>
<accession>A0A9X1XL23</accession>
<protein>
    <submittedName>
        <fullName evidence="1">Uncharacterized protein</fullName>
    </submittedName>
</protein>
<dbReference type="RefSeq" id="WP_248008950.1">
    <property type="nucleotide sequence ID" value="NZ_JAJHVV010000006.1"/>
</dbReference>
<evidence type="ECO:0000313" key="1">
    <source>
        <dbReference type="EMBL" id="MCK6263868.1"/>
    </source>
</evidence>
<keyword evidence="2" id="KW-1185">Reference proteome</keyword>
<proteinExistence type="predicted"/>
<comment type="caution">
    <text evidence="1">The sequence shown here is derived from an EMBL/GenBank/DDBJ whole genome shotgun (WGS) entry which is preliminary data.</text>
</comment>
<dbReference type="EMBL" id="JAJHVV010000006">
    <property type="protein sequence ID" value="MCK6263868.1"/>
    <property type="molecule type" value="Genomic_DNA"/>
</dbReference>
<sequence>MNRSDIIIPIETYAEAADDACQQDMNAQTAEQPSTLLSKLGTAYRSERHKLEVTEIELNRSRIFMMDKNGNMKVVPLMSSH</sequence>